<organism evidence="4 5">
    <name type="scientific">Durusdinium trenchii</name>
    <dbReference type="NCBI Taxonomy" id="1381693"/>
    <lineage>
        <taxon>Eukaryota</taxon>
        <taxon>Sar</taxon>
        <taxon>Alveolata</taxon>
        <taxon>Dinophyceae</taxon>
        <taxon>Suessiales</taxon>
        <taxon>Symbiodiniaceae</taxon>
        <taxon>Durusdinium</taxon>
    </lineage>
</organism>
<dbReference type="PANTHER" id="PTHR44167:SF24">
    <property type="entry name" value="SERINE_THREONINE-PROTEIN KINASE CHK2"/>
    <property type="match status" value="1"/>
</dbReference>
<feature type="compositionally biased region" description="Polar residues" evidence="1">
    <location>
        <begin position="48"/>
        <end position="58"/>
    </location>
</feature>
<feature type="region of interest" description="Disordered" evidence="1">
    <location>
        <begin position="25"/>
        <end position="85"/>
    </location>
</feature>
<gene>
    <name evidence="4" type="ORF">SCF082_LOCUS11916</name>
</gene>
<dbReference type="CDD" id="cd00180">
    <property type="entry name" value="PKc"/>
    <property type="match status" value="1"/>
</dbReference>
<name>A0ABP0JG61_9DINO</name>
<feature type="compositionally biased region" description="Low complexity" evidence="1">
    <location>
        <begin position="59"/>
        <end position="68"/>
    </location>
</feature>
<dbReference type="SMART" id="SM00220">
    <property type="entry name" value="S_TKc"/>
    <property type="match status" value="1"/>
</dbReference>
<feature type="domain" description="PH" evidence="2">
    <location>
        <begin position="453"/>
        <end position="561"/>
    </location>
</feature>
<dbReference type="Pfam" id="PF00069">
    <property type="entry name" value="Pkinase"/>
    <property type="match status" value="1"/>
</dbReference>
<dbReference type="Gene3D" id="3.30.200.20">
    <property type="entry name" value="Phosphorylase Kinase, domain 1"/>
    <property type="match status" value="1"/>
</dbReference>
<comment type="caution">
    <text evidence="4">The sequence shown here is derived from an EMBL/GenBank/DDBJ whole genome shotgun (WGS) entry which is preliminary data.</text>
</comment>
<reference evidence="4 5" key="1">
    <citation type="submission" date="2024-02" db="EMBL/GenBank/DDBJ databases">
        <authorList>
            <person name="Chen Y."/>
            <person name="Shah S."/>
            <person name="Dougan E. K."/>
            <person name="Thang M."/>
            <person name="Chan C."/>
        </authorList>
    </citation>
    <scope>NUCLEOTIDE SEQUENCE [LARGE SCALE GENOMIC DNA]</scope>
</reference>
<feature type="compositionally biased region" description="Basic and acidic residues" evidence="1">
    <location>
        <begin position="436"/>
        <end position="449"/>
    </location>
</feature>
<dbReference type="PROSITE" id="PS00108">
    <property type="entry name" value="PROTEIN_KINASE_ST"/>
    <property type="match status" value="1"/>
</dbReference>
<dbReference type="PANTHER" id="PTHR44167">
    <property type="entry name" value="OVARIAN-SPECIFIC SERINE/THREONINE-PROTEIN KINASE LOK-RELATED"/>
    <property type="match status" value="1"/>
</dbReference>
<dbReference type="InterPro" id="IPR011993">
    <property type="entry name" value="PH-like_dom_sf"/>
</dbReference>
<dbReference type="InterPro" id="IPR001849">
    <property type="entry name" value="PH_domain"/>
</dbReference>
<dbReference type="GO" id="GO:0016301">
    <property type="term" value="F:kinase activity"/>
    <property type="evidence" value="ECO:0007669"/>
    <property type="project" value="UniProtKB-KW"/>
</dbReference>
<keyword evidence="4" id="KW-0418">Kinase</keyword>
<sequence length="713" mass="79335">MQLEASSGGAQNRVATLMGCAWGVAPSNPVVPNMKESSSKSAVPPPESSTSGRSGNPVTSAPTPAAPSDPERKSQSSDGSPIVMGKYKMGMTKQDLMGEGTSSICRKGVCLETNQEVAIKVYKALKDSHKGEDVRLQKFRRQISVLKMLQEPFDTVSDETLWHPQLAATKPSKLFMTLLDYSTDSSGNPAPDPIDGVMYVVTELAQYSLKDYLALRRDQGKSLSRGAVKNISKAIILVVAGLHAKGLVHLDLKPENLMMFNGRLKLIDVDGCVPSGSEVSIQDSSISFSPCYCAPEWARFLIEESESKINVRPHLDVWSVGMTVCELATLDAVLKPMYANFLRNGHSHKEAGFLFMDWLGSIAKAPLPKSIERFDDGFHKMLVNGLLVCDQHKRKTLAQCLSDPYLESDSHRVASSDRVSGIEHSNSEAPPLPMNEKVDRTTRNRIEDTSSKAPLYKGTLWKLNTDGNPQDPTHWLKRDMWVAFNGSLCYFSIKENKRLVLVDGSKLSGAKVTKMSAAREHAFRLECVNHDEHEKDVNIGFSAESPEEYAKWTGLLMHTANMDGAIQTMRLGGDVAAEIKQFRLNVKNRRMKVGEDKKHQFAPVFRAKLWKVKAEGDRRKEEDWFEREMWIAKNGSLVYFSKKEDRDLVYYTSDDIQKAHIALLSNDDSAIPWAFQVHLPPSGGVEFAPGEFAAESEAMRDCWIEEFRKLQAG</sequence>
<dbReference type="Proteomes" id="UP001642464">
    <property type="component" value="Unassembled WGS sequence"/>
</dbReference>
<feature type="region of interest" description="Disordered" evidence="1">
    <location>
        <begin position="416"/>
        <end position="449"/>
    </location>
</feature>
<protein>
    <submittedName>
        <fullName evidence="4">Liver/testis isoform (PHK-gamma-LT) (PHK-gamma-T) (PSK-C3) (Phosphorylase kinase subunit gamma-2)</fullName>
    </submittedName>
</protein>
<evidence type="ECO:0000313" key="5">
    <source>
        <dbReference type="Proteomes" id="UP001642464"/>
    </source>
</evidence>
<dbReference type="EMBL" id="CAXAMM010007147">
    <property type="protein sequence ID" value="CAK9013410.1"/>
    <property type="molecule type" value="Genomic_DNA"/>
</dbReference>
<dbReference type="SUPFAM" id="SSF56112">
    <property type="entry name" value="Protein kinase-like (PK-like)"/>
    <property type="match status" value="1"/>
</dbReference>
<evidence type="ECO:0000259" key="3">
    <source>
        <dbReference type="PROSITE" id="PS50011"/>
    </source>
</evidence>
<dbReference type="InterPro" id="IPR011009">
    <property type="entry name" value="Kinase-like_dom_sf"/>
</dbReference>
<dbReference type="InterPro" id="IPR000719">
    <property type="entry name" value="Prot_kinase_dom"/>
</dbReference>
<dbReference type="InterPro" id="IPR008271">
    <property type="entry name" value="Ser/Thr_kinase_AS"/>
</dbReference>
<proteinExistence type="predicted"/>
<evidence type="ECO:0000259" key="2">
    <source>
        <dbReference type="PROSITE" id="PS50003"/>
    </source>
</evidence>
<dbReference type="PROSITE" id="PS50003">
    <property type="entry name" value="PH_DOMAIN"/>
    <property type="match status" value="1"/>
</dbReference>
<dbReference type="Gene3D" id="2.30.29.30">
    <property type="entry name" value="Pleckstrin-homology domain (PH domain)/Phosphotyrosine-binding domain (PTB)"/>
    <property type="match status" value="1"/>
</dbReference>
<feature type="domain" description="Protein kinase" evidence="3">
    <location>
        <begin position="91"/>
        <end position="406"/>
    </location>
</feature>
<dbReference type="SMART" id="SM00233">
    <property type="entry name" value="PH"/>
    <property type="match status" value="1"/>
</dbReference>
<dbReference type="SUPFAM" id="SSF50729">
    <property type="entry name" value="PH domain-like"/>
    <property type="match status" value="2"/>
</dbReference>
<dbReference type="Gene3D" id="1.10.510.10">
    <property type="entry name" value="Transferase(Phosphotransferase) domain 1"/>
    <property type="match status" value="1"/>
</dbReference>
<keyword evidence="5" id="KW-1185">Reference proteome</keyword>
<evidence type="ECO:0000256" key="1">
    <source>
        <dbReference type="SAM" id="MobiDB-lite"/>
    </source>
</evidence>
<dbReference type="PROSITE" id="PS50011">
    <property type="entry name" value="PROTEIN_KINASE_DOM"/>
    <property type="match status" value="1"/>
</dbReference>
<evidence type="ECO:0000313" key="4">
    <source>
        <dbReference type="EMBL" id="CAK9013410.1"/>
    </source>
</evidence>
<accession>A0ABP0JG61</accession>
<keyword evidence="4" id="KW-0808">Transferase</keyword>